<dbReference type="AlphaFoldDB" id="A0A926DYI9"/>
<dbReference type="RefSeq" id="WP_249281702.1">
    <property type="nucleotide sequence ID" value="NZ_JACRST010000001.1"/>
</dbReference>
<accession>A0A926DYI9</accession>
<sequence>MKRLIISLVMVALIIAFSISNTVTLYNVRGELNEHLNNMAQKLEGGEAQDVVEDTQQFQQLWLDREEKLVRFIRHTDLEQITWDCARLPYLAKYGDMAELTAEINRIQLQINHLWETQVPRIRTVF</sequence>
<evidence type="ECO:0000313" key="1">
    <source>
        <dbReference type="EMBL" id="MBC8545550.1"/>
    </source>
</evidence>
<organism evidence="1 2">
    <name type="scientific">Ligaoa zhengdingensis</name>
    <dbReference type="NCBI Taxonomy" id="2763658"/>
    <lineage>
        <taxon>Bacteria</taxon>
        <taxon>Bacillati</taxon>
        <taxon>Bacillota</taxon>
        <taxon>Clostridia</taxon>
        <taxon>Eubacteriales</taxon>
        <taxon>Oscillospiraceae</taxon>
        <taxon>Ligaoa</taxon>
    </lineage>
</organism>
<reference evidence="1" key="1">
    <citation type="submission" date="2020-08" db="EMBL/GenBank/DDBJ databases">
        <title>Genome public.</title>
        <authorList>
            <person name="Liu C."/>
            <person name="Sun Q."/>
        </authorList>
    </citation>
    <scope>NUCLEOTIDE SEQUENCE</scope>
    <source>
        <strain evidence="1">NSJ-31</strain>
    </source>
</reference>
<dbReference type="Pfam" id="PF14276">
    <property type="entry name" value="DUF4363"/>
    <property type="match status" value="1"/>
</dbReference>
<evidence type="ECO:0000313" key="2">
    <source>
        <dbReference type="Proteomes" id="UP000653127"/>
    </source>
</evidence>
<dbReference type="EMBL" id="JACRST010000001">
    <property type="protein sequence ID" value="MBC8545550.1"/>
    <property type="molecule type" value="Genomic_DNA"/>
</dbReference>
<keyword evidence="2" id="KW-1185">Reference proteome</keyword>
<dbReference type="Proteomes" id="UP000653127">
    <property type="component" value="Unassembled WGS sequence"/>
</dbReference>
<comment type="caution">
    <text evidence="1">The sequence shown here is derived from an EMBL/GenBank/DDBJ whole genome shotgun (WGS) entry which is preliminary data.</text>
</comment>
<gene>
    <name evidence="1" type="ORF">H8711_01180</name>
</gene>
<proteinExistence type="predicted"/>
<dbReference type="InterPro" id="IPR025373">
    <property type="entry name" value="DUF4363"/>
</dbReference>
<name>A0A926DYI9_9FIRM</name>
<protein>
    <submittedName>
        <fullName evidence="1">DUF4363 family protein</fullName>
    </submittedName>
</protein>